<gene>
    <name evidence="3" type="primary">yciK</name>
    <name evidence="3" type="ORF">NCTC13337_01268</name>
</gene>
<dbReference type="InterPro" id="IPR002347">
    <property type="entry name" value="SDR_fam"/>
</dbReference>
<dbReference type="EMBL" id="UHIC01000001">
    <property type="protein sequence ID" value="SUO95370.1"/>
    <property type="molecule type" value="Genomic_DNA"/>
</dbReference>
<dbReference type="AlphaFoldDB" id="A0A380MS01"/>
<dbReference type="PANTHER" id="PTHR42901">
    <property type="entry name" value="ALCOHOL DEHYDROGENASE"/>
    <property type="match status" value="1"/>
</dbReference>
<dbReference type="PRINTS" id="PR00081">
    <property type="entry name" value="GDHRDH"/>
</dbReference>
<keyword evidence="2 3" id="KW-0560">Oxidoreductase</keyword>
<organism evidence="3 4">
    <name type="scientific">Suttonella ornithocola</name>
    <dbReference type="NCBI Taxonomy" id="279832"/>
    <lineage>
        <taxon>Bacteria</taxon>
        <taxon>Pseudomonadati</taxon>
        <taxon>Pseudomonadota</taxon>
        <taxon>Gammaproteobacteria</taxon>
        <taxon>Cardiobacteriales</taxon>
        <taxon>Cardiobacteriaceae</taxon>
        <taxon>Suttonella</taxon>
    </lineage>
</organism>
<name>A0A380MS01_9GAMM</name>
<dbReference type="Proteomes" id="UP000254601">
    <property type="component" value="Unassembled WGS sequence"/>
</dbReference>
<dbReference type="GO" id="GO:0016491">
    <property type="term" value="F:oxidoreductase activity"/>
    <property type="evidence" value="ECO:0007669"/>
    <property type="project" value="UniProtKB-KW"/>
</dbReference>
<dbReference type="Pfam" id="PF00106">
    <property type="entry name" value="adh_short"/>
    <property type="match status" value="1"/>
</dbReference>
<dbReference type="RefSeq" id="WP_072576037.1">
    <property type="nucleotide sequence ID" value="NZ_LWHB01000045.1"/>
</dbReference>
<protein>
    <submittedName>
        <fullName evidence="3">Uncharacterized oxidoreductase yciK</fullName>
        <ecNumber evidence="3">1.-.-.-</ecNumber>
    </submittedName>
</protein>
<dbReference type="InterPro" id="IPR036291">
    <property type="entry name" value="NAD(P)-bd_dom_sf"/>
</dbReference>
<accession>A0A380MS01</accession>
<evidence type="ECO:0000256" key="1">
    <source>
        <dbReference type="ARBA" id="ARBA00006484"/>
    </source>
</evidence>
<proteinExistence type="inferred from homology"/>
<sequence length="230" mass="25770">MNQTILITGACGNIGNALAKHWDTQHHLLLLDNDSLALQKLDDELSGDHTLIPFDLWTSEPDLYQTLATMICEDYGKIDALVHLAAYCGNLRPLIQTDPEKWLKSLQVNLTAPLWLCQTLLPLLEKSPHGKIGFTTFDTLGRDSAHQAHYWHGFGVAQAGLSRLIRDLQEESAAYPQLSIIEIRPPWIDSRMTRAIYPDAKPDWGVTEDILPLYDQFLATPIAQHGIISP</sequence>
<evidence type="ECO:0000256" key="2">
    <source>
        <dbReference type="ARBA" id="ARBA00023002"/>
    </source>
</evidence>
<dbReference type="EC" id="1.-.-.-" evidence="3"/>
<comment type="similarity">
    <text evidence="1">Belongs to the short-chain dehydrogenases/reductases (SDR) family.</text>
</comment>
<dbReference type="OrthoDB" id="9790785at2"/>
<keyword evidence="4" id="KW-1185">Reference proteome</keyword>
<dbReference type="PANTHER" id="PTHR42901:SF1">
    <property type="entry name" value="ALCOHOL DEHYDROGENASE"/>
    <property type="match status" value="1"/>
</dbReference>
<dbReference type="SUPFAM" id="SSF51735">
    <property type="entry name" value="NAD(P)-binding Rossmann-fold domains"/>
    <property type="match status" value="1"/>
</dbReference>
<evidence type="ECO:0000313" key="3">
    <source>
        <dbReference type="EMBL" id="SUO95370.1"/>
    </source>
</evidence>
<reference evidence="3 4" key="1">
    <citation type="submission" date="2018-06" db="EMBL/GenBank/DDBJ databases">
        <authorList>
            <consortium name="Pathogen Informatics"/>
            <person name="Doyle S."/>
        </authorList>
    </citation>
    <scope>NUCLEOTIDE SEQUENCE [LARGE SCALE GENOMIC DNA]</scope>
    <source>
        <strain evidence="3 4">NCTC13337</strain>
    </source>
</reference>
<evidence type="ECO:0000313" key="4">
    <source>
        <dbReference type="Proteomes" id="UP000254601"/>
    </source>
</evidence>
<dbReference type="Gene3D" id="3.40.50.720">
    <property type="entry name" value="NAD(P)-binding Rossmann-like Domain"/>
    <property type="match status" value="1"/>
</dbReference>